<protein>
    <submittedName>
        <fullName evidence="2">Uncharacterized protein</fullName>
    </submittedName>
</protein>
<name>A0A699X936_TANCI</name>
<feature type="region of interest" description="Disordered" evidence="1">
    <location>
        <begin position="65"/>
        <end position="97"/>
    </location>
</feature>
<evidence type="ECO:0000313" key="2">
    <source>
        <dbReference type="EMBL" id="GFD54346.1"/>
    </source>
</evidence>
<accession>A0A699X936</accession>
<evidence type="ECO:0000256" key="1">
    <source>
        <dbReference type="SAM" id="MobiDB-lite"/>
    </source>
</evidence>
<sequence length="97" mass="9405">RSTGGGMYRGGGNGGDGNAAVTASISTRVEAILSVWIWVQHPDDGSNGDGIGGGDRHADGVVHLARRPPTKGGDSEVSGDGGGVGMAKSLSTSASGG</sequence>
<feature type="non-terminal residue" evidence="2">
    <location>
        <position position="1"/>
    </location>
</feature>
<reference evidence="2" key="1">
    <citation type="journal article" date="2019" name="Sci. Rep.">
        <title>Draft genome of Tanacetum cinerariifolium, the natural source of mosquito coil.</title>
        <authorList>
            <person name="Yamashiro T."/>
            <person name="Shiraishi A."/>
            <person name="Satake H."/>
            <person name="Nakayama K."/>
        </authorList>
    </citation>
    <scope>NUCLEOTIDE SEQUENCE</scope>
</reference>
<dbReference type="EMBL" id="BKCJ011804861">
    <property type="protein sequence ID" value="GFD54346.1"/>
    <property type="molecule type" value="Genomic_DNA"/>
</dbReference>
<dbReference type="AlphaFoldDB" id="A0A699X936"/>
<comment type="caution">
    <text evidence="2">The sequence shown here is derived from an EMBL/GenBank/DDBJ whole genome shotgun (WGS) entry which is preliminary data.</text>
</comment>
<feature type="non-terminal residue" evidence="2">
    <location>
        <position position="97"/>
    </location>
</feature>
<proteinExistence type="predicted"/>
<organism evidence="2">
    <name type="scientific">Tanacetum cinerariifolium</name>
    <name type="common">Dalmatian daisy</name>
    <name type="synonym">Chrysanthemum cinerariifolium</name>
    <dbReference type="NCBI Taxonomy" id="118510"/>
    <lineage>
        <taxon>Eukaryota</taxon>
        <taxon>Viridiplantae</taxon>
        <taxon>Streptophyta</taxon>
        <taxon>Embryophyta</taxon>
        <taxon>Tracheophyta</taxon>
        <taxon>Spermatophyta</taxon>
        <taxon>Magnoliopsida</taxon>
        <taxon>eudicotyledons</taxon>
        <taxon>Gunneridae</taxon>
        <taxon>Pentapetalae</taxon>
        <taxon>asterids</taxon>
        <taxon>campanulids</taxon>
        <taxon>Asterales</taxon>
        <taxon>Asteraceae</taxon>
        <taxon>Asteroideae</taxon>
        <taxon>Anthemideae</taxon>
        <taxon>Anthemidinae</taxon>
        <taxon>Tanacetum</taxon>
    </lineage>
</organism>
<gene>
    <name evidence="2" type="ORF">Tci_926315</name>
</gene>